<proteinExistence type="predicted"/>
<dbReference type="GO" id="GO:0005509">
    <property type="term" value="F:calcium ion binding"/>
    <property type="evidence" value="ECO:0007669"/>
    <property type="project" value="InterPro"/>
</dbReference>
<dbReference type="InterPro" id="IPR047881">
    <property type="entry name" value="LktA_repeat"/>
</dbReference>
<keyword evidence="4" id="KW-1185">Reference proteome</keyword>
<evidence type="ECO:0000313" key="3">
    <source>
        <dbReference type="EMBL" id="QDV43852.1"/>
    </source>
</evidence>
<feature type="region of interest" description="Disordered" evidence="1">
    <location>
        <begin position="1807"/>
        <end position="1844"/>
    </location>
</feature>
<dbReference type="CDD" id="cd14256">
    <property type="entry name" value="Dockerin_I"/>
    <property type="match status" value="1"/>
</dbReference>
<dbReference type="Gene3D" id="1.10.1330.10">
    <property type="entry name" value="Dockerin domain"/>
    <property type="match status" value="2"/>
</dbReference>
<sequence precursor="true">MNLFRSFKRGAIRNRGSRRSHRRPRTEALEARRLLAAQLTYDAGAAGSTGLSAAIRLADDDIQLVDTANNDQILAAAPIAELAEVIVTGTSGTDQLQIQGEIPIGIRIQFDGVAGFDRIIGSSLDKQWQVLGDGEGRIDGRHQWLNVEHLDATASNQSTLDYSGFATGVAVDLANQTATGLTSIVGFNAIVGSPFDDTLTGSEAAEFFTGGLGADTITGGQDVGAGETAIDQLIEQRDADFRLTGLTLQIGNEGEDIIREVELVSLIGGAGNNRIDATGTLYATHLDGGEGDDHITGGLGNDALIGGPGNDTLEGGLGNDTLGGGDGIDSMSGGLGTNTLVQSGSGRFVLTDTTIDHGQGKNEIQTIELGENASGTFRLILEGKHTVSISADANPDELTAALERLVTRDQFEVSAGAVAKSFQVEFVGRSAGMDVAELVLDDSNLMAANPRVTSDDGMVANEDFSGITDVRLTGSFTADLFDLSAYTHNVTVRAGQGNDRVIVGEQSFDLDGGIGTDTLHYAAGGTVGDATLTNHQLDAKPAVGFERARLIGSQDFDIIDASEFYGLAGSTDVTTLGNGVGLRRVDGNDLLLTVGGETVEVDLSPAKTLDDVLMILTKAVPTMTAVYDPVASRVTLNSHDVNKQISLQSINGSTVVEDLGMQGVPSDLGRMVSLRLVGSPMVEINGLAGADTITGSPGNDRLTGFLGGDNIDGKDGVDTFVESFAAFGNLNPREATLTDTRFTMAAQQPTGRDNLSNIEQAELTGGTTVAATIDVSGFTAGSVTTTSLGQPDTIIGGPAGTTVEAIGDDLPDGQQVTFQVHPSATLNTAVIRAARATSVRQADLDKILVTPAGSTANLTVKYDDVLEVQSDLLAPGRQITLQADTVRVNQFTVDTSDTSKAGGIRIAGETIEIGGGARLIANADAGGTHGDIVLAASDRGKFVGQGFYVPKHADAAVTINQATIDGGNVSITATALVGNTVDAKRLKEFPLSTLTKAGLDKITGTLESTSFAGSLSNSEAMANVTIGPNAVINAAEFIASSLLTSSIINAPSTEIFSVKSPVGIAIGLSENQAATTILGTINATGNATVSSRIDQSANIGAEAPGGALAASVMESTNTVNVTDSAVLNVGKSLFVQADTVDRNATFATASSDDTAFQLGIAVSVENGTTETIIEGRLNVTDDIKIRSTQEKKTIDTAATLNVPVVFDVRGTKSGVKAVSSVGADDPDFLSDFKKLAIAKVGEASGVTKLAEDLKGAAKGFSNALRNSIASVAPAPIAELIRVEEDPPATTPVTPIPPDGLYGGSIALVVDTNTVRTQIGTDSLTPRADLDAGGAIDVIASVNNRPSVTSSSTVGNLRLEEDKPTVESADGRSFAVAVGKFDNTAETLIMGGADLDALKAITIRGETINQIDPASIQGPFKNPSVSDATYTTKDRFKIITQDDTVDVVEGHSPNKKQDGKAGGGDVGTRYKYIGGVIREIDLGTEDFTNGNWKLVGNPVADAARQFVSSVENVLDDNLGLNNNVVDTWTQARADGQAETAAGSATVLILDHTAKAIVKDGARINQDATVVHGEQHVVVAAKSVNETVNLSGNVRTAGLRGAGENSKDWTISNVTSGPGIGAVNKKPGNSAIGGTAQVFLYENDVLAEIEDNVILDADSLYVDANNKSLTLTFGAAGGEAKNTAFNGVFLANSAQNTTLAHVHGGATLNVRDKLVKEDGADRPASLIVEATDHTDSVVVGGAISFSDHIGVGASLGMNFLTRDTESIVGTRDGESASTTLGSITNTGNTTIHAANEGFLVALAVSGAKAGGSSSSSSGPTGIKNGAGAPTNTPTQTPAATNDPDDDYDDILGSIAGLFEENDSRAPQVAQTPQTTSTGKAGVGISGAVTLNIVEDDARAVVRDVGVITSKQINVLATNDSNLGSLAGAGTLVTGGGNSLGIAGAVGLNFVDGATETVVNRTGELTATGLTIRSARDGRIVSISAGVAGATGRSSIAVAGSVGITKTGNATTSLLGNLNGEITGAADLSAVDDTDIIQVAGSAGFGGRAGVGAALGLTSIDNRVAAEVEKIGLEADRFRSKDFSVTADSTGMIVAVTGAAGIATNGVAVGGTFSINTISNDVLAEVRESFLQSSEGNYAITATDDSAIYAFAGGIAAGKTAGVGLAVALNFLGNNIAAYLKNSFILTGGALSIDARQTGTNVSLAVGGAIGGTLLVGGAMALNRTQNSIRNSVIDSTASHSGSIRVTATDSTTSVNIAGGAAFAQGTAVGAGVGLNFVDNAIQTTIENSKLDSLAGGITLNASANETLVGVGIGAGVAAKAGFAGSVAFNRVDNDVITTVRNSQVAAVQDVIASSGDSSSVFAIAGAGALGGAAAVGAAAGVAQISNTIRTTIDQGSLLESTSNVSILAGFQEPEIAQDITTLGLGASGHQLADPASTTRDQDGKQLAESTGSHIVNIAVAGAGAGSFAGGAAINLNWINNIVEASVFGSSTLSATQSVAVLANDNPEIISVAVGVAASGGGAVGAAVSFNYIGGDPGNPSRAVPSDPASSDAGRVRAIVDGSTITSSAGALDLNAFSDPSLINVSAGAAGAGGAAVAGSISINFNRNLIESAVTDSTITTQTGATIDARVDPIMIIVSGGAAGSGGLAAAGAVATNDMRNDVKAFAERSAVTVAAGDLSVTATVGEKADLTETKSRVTPNDETIDSQIWSFAIGGAFSGGLSAAGSASINWIRNTVNAHVSSDAATARLVKADDVIVAAKDQASIRSAAASVAASGGVAGGLAIAYNFIGGDPDNPTSAARNSITASVSEIEIQSTTLSVTADSTSQIINGSIGAAAAGTGAAAAALSTNFIRTNVIAKIGLSALVTTTADVNVLARDRSTISTLSGGGAVAVAAGGGAAAAYNDIQNNVFSSVQQANVTTGGNLVVNALAAPTIDVVVVALGGGAVGIAGSGSGNVMKNQVVAVVDRSTVVAENDVQVVALTGANLLTKTGAVGAGVVAGAGAIVVNDLANDTSATIIESQVFAKALAGETTFPVDASGQSTDTAVRGLTVYAQGTFTPRSADDEFNNAAISGSIGLGAFSASVVVNLLKDRTTASINDSRINSQENRGRGVAVVARYDSHAKDLVGGVSGGGVAVGAGVDVFVVGVTTRASIDDFDGVSSGADDRTAVYAADSIHVRADTNVDFDSTSIGAALSGFASLAGAASAIDMDTTTEAFVKNSLLRAGGETAVTTPGRFGSVAGIAIESFEQVEVDLTVGAAAASGAVSAGGSVAVVNLNNNLRATASGSDIQTPKAVAIAAVPNTNVNLRAATGAIGLAGALSATVGVVNIGGSAIAGLAKSDDFSGAVDAASFSSKADQTIVINDELGNIAAAGGVGAGATADLITVNTFVQSEIGQSWNVATSGAIDLLANSRKNIESEIFAFAGAVLGGINGALSVVTIGSEMDSDGKSEADNMQGHVNQSLQRVGVGKGLREQSDTSIGSGIHSRTLKNATGSNLVQANTDSAGQLSIDNAFTAPTKTGTLASIADGTTITSSADSIQIKAFDQTDVKVRIGQGTIGGLAVGGSAGIVTNGSTAHARIGESADVTAAKNILVGAEQIGKGDAASSAGLAGLVGLGAQVSILENVGQASSSIGDQAQLQSKSLIMETFKTGGQSSSTRQNAIGVITAGASISRVSNDGSASTTIGDGVQIGHASPLDNVTLTSAQSTEGRTESNAVVVGIGAASINESNAFNGVETVAAIGDGGSIRATTVNVTSRAVPEARAFSPAVVTIGKAALGVTVNEAKLDTLVDAHVGGNIQTQTLNVNTKLIVEESDLVSQVGGASVGGLAINIPSSSAMATGTVKSYIADDARIEANAINVDANSEVNPSTESTGTTVGVATGQNNRALSTSQITTESYVGSNVNIGGEAGGQVEGLVDGKRYYIDGNLTSIPIVGDGYDMFDPQTEPGEISQEQTGGFPATLTVPAGFKTAASNLQISQNHGLVTGQSVSFINATPLVKRQVYLFFLEANDDGNGTEGVTRLERRYLGSYVGTTFYAIVTDPNSGMIQLATTPAKAQAGRGIRLMAFESFASSFPQEAPEPRALTFGGVETGHEFKIRTNSTTHFELSSVPLEADSRLPPTSLTAASGTGHTLVSAVDPTRRISFNGSDVDLDNNLINVSSEIFQRGEPVIYRRGQGPVLRVTANSTEDALSAAEAGDGSVAGLQATTSESQAKGTTRAYIADAPVNSDSDPNNDVIIRAGAVELRANHRSLIDGRAENLKVGGLAGSTTSFEGSVDTTVESRIGKNAHVETHSLVVDALNRTEKAGKRGNDDFGVTLTVAAAGSITRATSETIVDHQTTATIDENAHVTVLGDINSTFHLNAQNEAVAVDKAKNTTGGLGQLTEVKSALRIGEDSTIGTGNQTRELIDFHPFTSQVIIGEGATVTTAGDLNLTAGGDAILLSQPSGLAVGGGTSAKLEGIAVVHPVNRITVAPNASLTSFGETRLWAGRSLATGQSEGIEDRYFAKIDGEQTNASAIARTDATGTGQVVVKNEIKIRADANVRSARSATLVAEQNPTLAAAADAASTGFLLAGVLTGQKNETDTTLAVGAGVRVDGTVDVGINRNQTLRVTTTATELSELIDQLDIQAQHINADVTYQSIGNRLIDLKQRFEQLIVDFAGDAAAVAAYQNEIDIIEERMAQLGLKIIQPVIDGDGNPVLDGNGQPRTVILYNQGAVVPTITVQPIHAQAGTINVESQYLVGSGHLNAPDGTSVTIENSTPANLDLTSINVPTAQHGRIQFNEKQITANTDVRLHNKNVPSSENATFATLVQGGNARRLIDISSTFSGNAQAPPADITVNGSPVIEEGIITGRIGIENAKGQTLIDGAGQVLVEESLVTGELDILAGSFILLVADRDKDGVPDVGAHIGEAPLVTLDDTLQLVEPYRGSLNTPGLANSIRNLANSNLRDQAAKNLKPGILALHRVAVSAPFINVNAPIIAGSTLRTTTLHVDAATIAGFEQEFSLGGPTVYRVPQPIRTIDQVRDQGKPIDVFYNAAMDRFEIEKVATQSGRIDLFGRIVNTADGSLVAYDGDGRVELNLTSDGNYPVVINDIDTLQTSQGVIRVVDTAKADVSTGGRPLVTEYRRDAAGSLIQYTYPLEQPGTRAVKGSPQSITDEANLKYAPLPGIRYFFQTGAVGSTVTDTLSATKTYDFGLFEIDVLAPDPDDIEKRTVEFADFDGDGIPDLRPIALPSGGQSVGQYVAVGIAPDFEFGRYGHSFRETETLTFSSKNGNRLILDQDYAGKNATQVVFQERAGSVGGLTDQKLYFVVVNESNRREIGLASTVEKANAGNSDVNIGTITGTHEFAEVRLLEQWIERSGFLNLRKEYWQRLVIEEPFRQIYTHSLIADRPISIHIPRLENTGIIINVPTTTLDGQTPVPPSVFVAGEIKGGKQTTINAGGSIESVGDKAIIRSDKINLNATGNIASQGAEGVDFNLTSTTDSPFVVTYKSREFQNHGKGAVSPGDYFTATAEFNTKPEFPSLATPNRFTVTFHDNDGPDSFSVTVEDPKKEFLKFDESGVVIASSLTVTHQDGGRRILLLYGDSSSHDRIYGIDGGQLNSVPGNWKHVPQPPVDVSLGDPLRIDLTDGKECGLNAMSTGGHVMIEEVSGDLVYDNVTAGETVSLEADGSILAIDQPGEATGDATPTSTLLTAPRIELVAAGGSIGTPDSEILMDSHTRIGDGISANSAKGIFIREVTGSLLVFRAHTTENQDVRLTSQTGSVRDANSPIRMITLPPPVRMARQAELGAIGPAFTQSIVTAIHGYEATKTAEYFEYWMMRDQQSDPETYDPNFTFEILPRQRDDLSPIVTEQELERIRSQESDPTITADDPRVAAAVIAFFDQQLTARTQRYHDLHDVFGNLGPFDPAFRYVAAYESPITFDASQINEATQSIDVQAALYRDGQAVRFVAGSGQTGDLVNGQIYFIVRDTNDPNKFSVSSSSPQEPNAPVLIDLSGVDGSGHRFDVVPSFDPAVAIDKVDFSEDKIDVGLNVIENGQPITLQFNGAAPETAITYFALNVDGSPNTIRLATDASDLAGSIVDLTPELLSGDFELRDAAFLATLQPMTADQIIHAIDPAVYLEHNVSRPEDGAAANIIGRNVLVIAAAGHGIGNNATSITINLPFSNLTAEQSSALAAAEPGDITYHDDFDGAGSETDLASAKSLSIQLQEDLDIAYTGTLQTIGDFVLVDKVSSGGASLGPVIYSAPVGIGAQRSLVNHLRFNFTEAMNLADLIADGTIVDAVSLINVGSDHDPSTDVVVPLESASFEYVSDLAKGISELTVTVLDGDGEPVSLEDGVYLLKIDAARVKDLSRRPLGSRPGLEDGKDFELIIHRLGGDADGDADVDADDMALVNAAVGSNPFDAIWNLNADLDQDGRVSVRDRIIAARFQGKQLSVPDTVTTTATAQASQSDAEMESAEEVERRVPDINGDGRVTPLDALQVINAISRRSSAEGFAFTEAQRQAFDVNGDGRVSEVDALSVINFLSRQQASASPATSPEETSSNRSLFADYTMNPTSQMMNEDDEEVYELLANDQHERPFGDLI</sequence>
<dbReference type="Pfam" id="PF00404">
    <property type="entry name" value="Dockerin_1"/>
    <property type="match status" value="1"/>
</dbReference>
<accession>A0A518HSM4</accession>
<dbReference type="NCBIfam" id="NF012206">
    <property type="entry name" value="LktA_tand_53"/>
    <property type="match status" value="10"/>
</dbReference>
<gene>
    <name evidence="3" type="primary">lktA_1</name>
    <name evidence="3" type="ORF">Enr13x_37120</name>
</gene>
<dbReference type="KEGG" id="snep:Enr13x_37120"/>
<dbReference type="PROSITE" id="PS00330">
    <property type="entry name" value="HEMOLYSIN_CALCIUM"/>
    <property type="match status" value="3"/>
</dbReference>
<dbReference type="PROSITE" id="PS51766">
    <property type="entry name" value="DOCKERIN"/>
    <property type="match status" value="1"/>
</dbReference>
<dbReference type="InterPro" id="IPR011049">
    <property type="entry name" value="Serralysin-like_metalloprot_C"/>
</dbReference>
<dbReference type="RefSeq" id="WP_145388219.1">
    <property type="nucleotide sequence ID" value="NZ_CP037423.1"/>
</dbReference>
<dbReference type="Pfam" id="PF00353">
    <property type="entry name" value="HemolysinCabind"/>
    <property type="match status" value="3"/>
</dbReference>
<feature type="compositionally biased region" description="Low complexity" evidence="1">
    <location>
        <begin position="1823"/>
        <end position="1839"/>
    </location>
</feature>
<dbReference type="PRINTS" id="PR00313">
    <property type="entry name" value="CABNDNGRPT"/>
</dbReference>
<feature type="domain" description="Dockerin" evidence="2">
    <location>
        <begin position="6459"/>
        <end position="6533"/>
    </location>
</feature>
<dbReference type="OrthoDB" id="5687728at2"/>
<protein>
    <submittedName>
        <fullName evidence="3">Leukotoxin</fullName>
    </submittedName>
</protein>
<organism evidence="3 4">
    <name type="scientific">Stieleria neptunia</name>
    <dbReference type="NCBI Taxonomy" id="2527979"/>
    <lineage>
        <taxon>Bacteria</taxon>
        <taxon>Pseudomonadati</taxon>
        <taxon>Planctomycetota</taxon>
        <taxon>Planctomycetia</taxon>
        <taxon>Pirellulales</taxon>
        <taxon>Pirellulaceae</taxon>
        <taxon>Stieleria</taxon>
    </lineage>
</organism>
<feature type="compositionally biased region" description="Low complexity" evidence="1">
    <location>
        <begin position="1807"/>
        <end position="1816"/>
    </location>
</feature>
<dbReference type="SUPFAM" id="SSF51120">
    <property type="entry name" value="beta-Roll"/>
    <property type="match status" value="3"/>
</dbReference>
<evidence type="ECO:0000256" key="1">
    <source>
        <dbReference type="SAM" id="MobiDB-lite"/>
    </source>
</evidence>
<feature type="compositionally biased region" description="Polar residues" evidence="1">
    <location>
        <begin position="6525"/>
        <end position="6544"/>
    </location>
</feature>
<evidence type="ECO:0000313" key="4">
    <source>
        <dbReference type="Proteomes" id="UP000319004"/>
    </source>
</evidence>
<name>A0A518HSM4_9BACT</name>
<dbReference type="InterPro" id="IPR002105">
    <property type="entry name" value="Dockerin_1_rpt"/>
</dbReference>
<dbReference type="SUPFAM" id="SSF63446">
    <property type="entry name" value="Type I dockerin domain"/>
    <property type="match status" value="1"/>
</dbReference>
<dbReference type="InterPro" id="IPR016134">
    <property type="entry name" value="Dockerin_dom"/>
</dbReference>
<feature type="region of interest" description="Disordered" evidence="1">
    <location>
        <begin position="6525"/>
        <end position="6564"/>
    </location>
</feature>
<dbReference type="Proteomes" id="UP000319004">
    <property type="component" value="Chromosome"/>
</dbReference>
<feature type="compositionally biased region" description="Basic residues" evidence="1">
    <location>
        <begin position="1"/>
        <end position="24"/>
    </location>
</feature>
<reference evidence="3 4" key="1">
    <citation type="submission" date="2019-03" db="EMBL/GenBank/DDBJ databases">
        <title>Deep-cultivation of Planctomycetes and their phenomic and genomic characterization uncovers novel biology.</title>
        <authorList>
            <person name="Wiegand S."/>
            <person name="Jogler M."/>
            <person name="Boedeker C."/>
            <person name="Pinto D."/>
            <person name="Vollmers J."/>
            <person name="Rivas-Marin E."/>
            <person name="Kohn T."/>
            <person name="Peeters S.H."/>
            <person name="Heuer A."/>
            <person name="Rast P."/>
            <person name="Oberbeckmann S."/>
            <person name="Bunk B."/>
            <person name="Jeske O."/>
            <person name="Meyerdierks A."/>
            <person name="Storesund J.E."/>
            <person name="Kallscheuer N."/>
            <person name="Luecker S."/>
            <person name="Lage O.M."/>
            <person name="Pohl T."/>
            <person name="Merkel B.J."/>
            <person name="Hornburger P."/>
            <person name="Mueller R.-W."/>
            <person name="Bruemmer F."/>
            <person name="Labrenz M."/>
            <person name="Spormann A.M."/>
            <person name="Op den Camp H."/>
            <person name="Overmann J."/>
            <person name="Amann R."/>
            <person name="Jetten M.S.M."/>
            <person name="Mascher T."/>
            <person name="Medema M.H."/>
            <person name="Devos D.P."/>
            <person name="Kaster A.-K."/>
            <person name="Ovreas L."/>
            <person name="Rohde M."/>
            <person name="Galperin M.Y."/>
            <person name="Jogler C."/>
        </authorList>
    </citation>
    <scope>NUCLEOTIDE SEQUENCE [LARGE SCALE GENOMIC DNA]</scope>
    <source>
        <strain evidence="3 4">Enr13</strain>
    </source>
</reference>
<feature type="region of interest" description="Disordered" evidence="1">
    <location>
        <begin position="1"/>
        <end position="27"/>
    </location>
</feature>
<dbReference type="GO" id="GO:0004553">
    <property type="term" value="F:hydrolase activity, hydrolyzing O-glycosyl compounds"/>
    <property type="evidence" value="ECO:0007669"/>
    <property type="project" value="InterPro"/>
</dbReference>
<dbReference type="EMBL" id="CP037423">
    <property type="protein sequence ID" value="QDV43852.1"/>
    <property type="molecule type" value="Genomic_DNA"/>
</dbReference>
<evidence type="ECO:0000259" key="2">
    <source>
        <dbReference type="PROSITE" id="PS51766"/>
    </source>
</evidence>
<dbReference type="InterPro" id="IPR018511">
    <property type="entry name" value="Hemolysin-typ_Ca-bd_CS"/>
</dbReference>
<dbReference type="InterPro" id="IPR036439">
    <property type="entry name" value="Dockerin_dom_sf"/>
</dbReference>
<dbReference type="InterPro" id="IPR001343">
    <property type="entry name" value="Hemolysn_Ca-bd"/>
</dbReference>
<dbReference type="GO" id="GO:0000272">
    <property type="term" value="P:polysaccharide catabolic process"/>
    <property type="evidence" value="ECO:0007669"/>
    <property type="project" value="InterPro"/>
</dbReference>